<proteinExistence type="inferred from homology"/>
<dbReference type="GO" id="GO:0097176">
    <property type="term" value="P:epoxide metabolic process"/>
    <property type="evidence" value="ECO:0007669"/>
    <property type="project" value="TreeGrafter"/>
</dbReference>
<feature type="domain" description="Epoxide hydrolase N-terminal" evidence="8">
    <location>
        <begin position="53"/>
        <end position="161"/>
    </location>
</feature>
<dbReference type="GO" id="GO:0033961">
    <property type="term" value="F:cis-stilbene-oxide hydrolase activity"/>
    <property type="evidence" value="ECO:0007669"/>
    <property type="project" value="UniProtKB-UniRule"/>
</dbReference>
<dbReference type="AlphaFoldDB" id="A0A9P0CHV6"/>
<dbReference type="OrthoDB" id="7130006at2759"/>
<comment type="catalytic activity">
    <reaction evidence="6">
        <text>cis-stilbene oxide + H2O = (1R,2R)-hydrobenzoin</text>
        <dbReference type="Rhea" id="RHEA:23900"/>
        <dbReference type="ChEBI" id="CHEBI:15377"/>
        <dbReference type="ChEBI" id="CHEBI:50004"/>
        <dbReference type="ChEBI" id="CHEBI:50014"/>
        <dbReference type="EC" id="3.3.2.9"/>
    </reaction>
</comment>
<evidence type="ECO:0000256" key="6">
    <source>
        <dbReference type="PIRNR" id="PIRNR001112"/>
    </source>
</evidence>
<keyword evidence="5 6" id="KW-0378">Hydrolase</keyword>
<dbReference type="InterPro" id="IPR010497">
    <property type="entry name" value="Epoxide_hydro_N"/>
</dbReference>
<keyword evidence="6" id="KW-0472">Membrane</keyword>
<comment type="catalytic activity">
    <reaction evidence="1 6">
        <text>1-(4-methoxyphenyl)-N-methyl-N-[(3-methyloxetan-3-yl)methyl]methanamine + H2O = 2-{[(4-methoxybenzyl)(methyl)amino]methyl}-2-methylpropane-1,3-diol</text>
        <dbReference type="Rhea" id="RHEA:55764"/>
        <dbReference type="ChEBI" id="CHEBI:15377"/>
        <dbReference type="ChEBI" id="CHEBI:139161"/>
        <dbReference type="ChEBI" id="CHEBI:139164"/>
        <dbReference type="EC" id="3.3.2.9"/>
    </reaction>
</comment>
<evidence type="ECO:0000259" key="8">
    <source>
        <dbReference type="Pfam" id="PF06441"/>
    </source>
</evidence>
<gene>
    <name evidence="9" type="ORF">PSYICH_LOCUS1232</name>
</gene>
<evidence type="ECO:0000256" key="4">
    <source>
        <dbReference type="ARBA" id="ARBA00022797"/>
    </source>
</evidence>
<keyword evidence="6" id="KW-0256">Endoplasmic reticulum</keyword>
<dbReference type="EMBL" id="OV651813">
    <property type="protein sequence ID" value="CAH1099645.1"/>
    <property type="molecule type" value="Genomic_DNA"/>
</dbReference>
<sequence length="456" mass="52606">MKITIFIAITGALSFTVIYNYCYNFIYFDGRPGISDDFCWGKKENCKNDTNIYSFKINIRQEEIDDLISRLNNTRQFISRLENTQTQYGVSGQILEVIRKFVMEEYNFTQRLIYLNKYPQFKTKIQGLNIHFLHIKPKNRRDLPVIPILLLHGWPSSVREFYESVPSFMSDNRQYAIELVIPTLPGFGYSDGATKPNCRTAHIANMLKILMDRLGYKRYVVHGSDWGAVVATNMATLYPENVIGFHSNFCFSFRVVTLIKILLAGLYPSAAFDDKYVNKLYPLSEYFKFLMSEAAYLHLMGTKSDTIGHTLDSTPIGLISFMFEKLSVGTNKNNIYSPTAGLEHFDLTKIMDIILFYYWFPQKAATSSRIYSENLSLNGLLEGLHNIPIHPSVLCKCVMFENEFFFLPENFLRDKYTNLVGYDIYPGIGHFAAIEANDILTEDIISFVERFFVKNS</sequence>
<dbReference type="Proteomes" id="UP001153636">
    <property type="component" value="Chromosome 1"/>
</dbReference>
<dbReference type="Gene3D" id="3.40.50.1820">
    <property type="entry name" value="alpha/beta hydrolase"/>
    <property type="match status" value="1"/>
</dbReference>
<organism evidence="9 10">
    <name type="scientific">Psylliodes chrysocephalus</name>
    <dbReference type="NCBI Taxonomy" id="3402493"/>
    <lineage>
        <taxon>Eukaryota</taxon>
        <taxon>Metazoa</taxon>
        <taxon>Ecdysozoa</taxon>
        <taxon>Arthropoda</taxon>
        <taxon>Hexapoda</taxon>
        <taxon>Insecta</taxon>
        <taxon>Pterygota</taxon>
        <taxon>Neoptera</taxon>
        <taxon>Endopterygota</taxon>
        <taxon>Coleoptera</taxon>
        <taxon>Polyphaga</taxon>
        <taxon>Cucujiformia</taxon>
        <taxon>Chrysomeloidea</taxon>
        <taxon>Chrysomelidae</taxon>
        <taxon>Galerucinae</taxon>
        <taxon>Alticini</taxon>
        <taxon>Psylliodes</taxon>
    </lineage>
</organism>
<dbReference type="PANTHER" id="PTHR21661:SF35">
    <property type="entry name" value="EPOXIDE HYDROLASE"/>
    <property type="match status" value="1"/>
</dbReference>
<dbReference type="PANTHER" id="PTHR21661">
    <property type="entry name" value="EPOXIDE HYDROLASE 1-RELATED"/>
    <property type="match status" value="1"/>
</dbReference>
<dbReference type="InterPro" id="IPR000639">
    <property type="entry name" value="Epox_hydrolase-like"/>
</dbReference>
<dbReference type="Pfam" id="PF06441">
    <property type="entry name" value="EHN"/>
    <property type="match status" value="1"/>
</dbReference>
<accession>A0A9P0CHV6</accession>
<feature type="active site" description="Nucleophile" evidence="7">
    <location>
        <position position="225"/>
    </location>
</feature>
<comment type="similarity">
    <text evidence="3 6">Belongs to the peptidase S33 family.</text>
</comment>
<reference evidence="9" key="1">
    <citation type="submission" date="2022-01" db="EMBL/GenBank/DDBJ databases">
        <authorList>
            <person name="King R."/>
        </authorList>
    </citation>
    <scope>NUCLEOTIDE SEQUENCE</scope>
</reference>
<dbReference type="InterPro" id="IPR029058">
    <property type="entry name" value="AB_hydrolase_fold"/>
</dbReference>
<keyword evidence="10" id="KW-1185">Reference proteome</keyword>
<comment type="function">
    <text evidence="6">Catalyzes juvenile hormone hydrolysis.</text>
</comment>
<feature type="active site" description="Proton acceptor" evidence="7">
    <location>
        <position position="430"/>
    </location>
</feature>
<dbReference type="PRINTS" id="PR00412">
    <property type="entry name" value="EPOXHYDRLASE"/>
</dbReference>
<comment type="subcellular location">
    <subcellularLocation>
        <location evidence="6">Endoplasmic reticulum membrane</location>
    </subcellularLocation>
    <subcellularLocation>
        <location evidence="2">Microsome membrane</location>
        <topology evidence="2">Single-pass membrane protein</topology>
    </subcellularLocation>
</comment>
<feature type="active site" description="Proton donor" evidence="7">
    <location>
        <position position="371"/>
    </location>
</feature>
<dbReference type="EC" id="3.3.2.9" evidence="6"/>
<dbReference type="GO" id="GO:0005789">
    <property type="term" value="C:endoplasmic reticulum membrane"/>
    <property type="evidence" value="ECO:0007669"/>
    <property type="project" value="UniProtKB-SubCell"/>
</dbReference>
<protein>
    <recommendedName>
        <fullName evidence="6">Epoxide hydrolase</fullName>
        <ecNumber evidence="6">3.3.2.9</ecNumber>
    </recommendedName>
</protein>
<evidence type="ECO:0000313" key="10">
    <source>
        <dbReference type="Proteomes" id="UP001153636"/>
    </source>
</evidence>
<evidence type="ECO:0000256" key="7">
    <source>
        <dbReference type="PIRSR" id="PIRSR001112-1"/>
    </source>
</evidence>
<evidence type="ECO:0000256" key="1">
    <source>
        <dbReference type="ARBA" id="ARBA00000221"/>
    </source>
</evidence>
<evidence type="ECO:0000313" key="9">
    <source>
        <dbReference type="EMBL" id="CAH1099645.1"/>
    </source>
</evidence>
<dbReference type="SUPFAM" id="SSF53474">
    <property type="entry name" value="alpha/beta-Hydrolases"/>
    <property type="match status" value="1"/>
</dbReference>
<keyword evidence="4 6" id="KW-0058">Aromatic hydrocarbons catabolism</keyword>
<evidence type="ECO:0000256" key="3">
    <source>
        <dbReference type="ARBA" id="ARBA00010088"/>
    </source>
</evidence>
<name>A0A9P0CHV6_9CUCU</name>
<evidence type="ECO:0000256" key="2">
    <source>
        <dbReference type="ARBA" id="ARBA00004111"/>
    </source>
</evidence>
<dbReference type="PIRSF" id="PIRSF001112">
    <property type="entry name" value="Epoxide_hydrolase"/>
    <property type="match status" value="1"/>
</dbReference>
<evidence type="ECO:0000256" key="5">
    <source>
        <dbReference type="ARBA" id="ARBA00022801"/>
    </source>
</evidence>
<dbReference type="InterPro" id="IPR016292">
    <property type="entry name" value="Epoxide_hydrolase"/>
</dbReference>